<comment type="caution">
    <text evidence="3">The sequence shown here is derived from an EMBL/GenBank/DDBJ whole genome shotgun (WGS) entry which is preliminary data.</text>
</comment>
<feature type="compositionally biased region" description="Gly residues" evidence="1">
    <location>
        <begin position="190"/>
        <end position="201"/>
    </location>
</feature>
<dbReference type="EMBL" id="AZIL01003074">
    <property type="protein sequence ID" value="EWM20443.1"/>
    <property type="molecule type" value="Genomic_DNA"/>
</dbReference>
<dbReference type="Gene3D" id="3.40.430.10">
    <property type="entry name" value="Dihydrofolate Reductase, subunit A"/>
    <property type="match status" value="1"/>
</dbReference>
<evidence type="ECO:0000256" key="1">
    <source>
        <dbReference type="SAM" id="MobiDB-lite"/>
    </source>
</evidence>
<name>W7TAC5_9STRA</name>
<evidence type="ECO:0000259" key="2">
    <source>
        <dbReference type="Pfam" id="PF00186"/>
    </source>
</evidence>
<dbReference type="InterPro" id="IPR001796">
    <property type="entry name" value="DHFR_dom"/>
</dbReference>
<feature type="compositionally biased region" description="Basic and acidic residues" evidence="1">
    <location>
        <begin position="202"/>
        <end position="224"/>
    </location>
</feature>
<sequence>MLLRRCLQHCLDTSAPNGIKRVDIRRYTALDTQFPPSTSFTASSSCSSSLASSSSSSSSFSFFLPSTSPPPSSPCPSFSSSSTSFSSSSSFTKLSSISMSRGLQPPLCRRFSHLPRPFSPDMRGKRDDVRMIACVAPPNLTIGKGGQLPWDLPEDRQYFFHCTRGHILVLGRRSYEVTIPVPVESDNKGEGGVGGWDGASGGREEKGGRREEEGGREGGREGGW</sequence>
<dbReference type="InterPro" id="IPR024072">
    <property type="entry name" value="DHFR-like_dom_sf"/>
</dbReference>
<feature type="domain" description="DHFR" evidence="2">
    <location>
        <begin position="138"/>
        <end position="176"/>
    </location>
</feature>
<dbReference type="GO" id="GO:0046654">
    <property type="term" value="P:tetrahydrofolate biosynthetic process"/>
    <property type="evidence" value="ECO:0007669"/>
    <property type="project" value="InterPro"/>
</dbReference>
<protein>
    <submittedName>
        <fullName evidence="3">Dihydrofolate reductase</fullName>
    </submittedName>
</protein>
<evidence type="ECO:0000313" key="3">
    <source>
        <dbReference type="EMBL" id="EWM20443.1"/>
    </source>
</evidence>
<dbReference type="AlphaFoldDB" id="W7TAC5"/>
<dbReference type="Proteomes" id="UP000019335">
    <property type="component" value="Unassembled WGS sequence"/>
</dbReference>
<reference evidence="3 4" key="1">
    <citation type="journal article" date="2014" name="Mol. Plant">
        <title>Chromosome Scale Genome Assembly and Transcriptome Profiling of Nannochloropsis gaditana in Nitrogen Depletion.</title>
        <authorList>
            <person name="Corteggiani Carpinelli E."/>
            <person name="Telatin A."/>
            <person name="Vitulo N."/>
            <person name="Forcato C."/>
            <person name="D'Angelo M."/>
            <person name="Schiavon R."/>
            <person name="Vezzi A."/>
            <person name="Giacometti G.M."/>
            <person name="Morosinotto T."/>
            <person name="Valle G."/>
        </authorList>
    </citation>
    <scope>NUCLEOTIDE SEQUENCE [LARGE SCALE GENOMIC DNA]</scope>
    <source>
        <strain evidence="3 4">B-31</strain>
    </source>
</reference>
<dbReference type="Pfam" id="PF00186">
    <property type="entry name" value="DHFR_1"/>
    <property type="match status" value="1"/>
</dbReference>
<feature type="region of interest" description="Disordered" evidence="1">
    <location>
        <begin position="185"/>
        <end position="224"/>
    </location>
</feature>
<feature type="non-terminal residue" evidence="3">
    <location>
        <position position="224"/>
    </location>
</feature>
<gene>
    <name evidence="3" type="ORF">Naga_101645g1</name>
</gene>
<proteinExistence type="predicted"/>
<accession>W7TAC5</accession>
<organism evidence="3 4">
    <name type="scientific">Nannochloropsis gaditana</name>
    <dbReference type="NCBI Taxonomy" id="72520"/>
    <lineage>
        <taxon>Eukaryota</taxon>
        <taxon>Sar</taxon>
        <taxon>Stramenopiles</taxon>
        <taxon>Ochrophyta</taxon>
        <taxon>Eustigmatophyceae</taxon>
        <taxon>Eustigmatales</taxon>
        <taxon>Monodopsidaceae</taxon>
        <taxon>Nannochloropsis</taxon>
    </lineage>
</organism>
<keyword evidence="4" id="KW-1185">Reference proteome</keyword>
<dbReference type="SUPFAM" id="SSF53597">
    <property type="entry name" value="Dihydrofolate reductase-like"/>
    <property type="match status" value="1"/>
</dbReference>
<dbReference type="GO" id="GO:0004146">
    <property type="term" value="F:dihydrofolate reductase activity"/>
    <property type="evidence" value="ECO:0007669"/>
    <property type="project" value="InterPro"/>
</dbReference>
<evidence type="ECO:0000313" key="4">
    <source>
        <dbReference type="Proteomes" id="UP000019335"/>
    </source>
</evidence>